<keyword evidence="6 11" id="KW-0798">TonB box</keyword>
<evidence type="ECO:0000256" key="11">
    <source>
        <dbReference type="RuleBase" id="RU003357"/>
    </source>
</evidence>
<dbReference type="RefSeq" id="WP_089684191.1">
    <property type="nucleotide sequence ID" value="NZ_FNFO01000007.1"/>
</dbReference>
<dbReference type="AlphaFoldDB" id="A0A1G9LC68"/>
<dbReference type="GO" id="GO:0044718">
    <property type="term" value="P:siderophore transmembrane transport"/>
    <property type="evidence" value="ECO:0007669"/>
    <property type="project" value="TreeGrafter"/>
</dbReference>
<evidence type="ECO:0000256" key="5">
    <source>
        <dbReference type="ARBA" id="ARBA00022729"/>
    </source>
</evidence>
<feature type="domain" description="TonB-dependent receptor-like beta-barrel" evidence="13">
    <location>
        <begin position="292"/>
        <end position="733"/>
    </location>
</feature>
<dbReference type="GO" id="GO:0009279">
    <property type="term" value="C:cell outer membrane"/>
    <property type="evidence" value="ECO:0007669"/>
    <property type="project" value="UniProtKB-SubCell"/>
</dbReference>
<evidence type="ECO:0000256" key="9">
    <source>
        <dbReference type="ARBA" id="ARBA00023237"/>
    </source>
</evidence>
<sequence length="809" mass="92204">MTRLYALTVFLLFTVATSWAQPGVTERVLTGWVKEAETGVPLFGATIYVPSLQRGTSTDEQGYFAIRLPADTLLVQVSYVGYLTVTRRIDLRQRAERLAVSLQTEQLEEVVVTASELQDKLNTTQMSVEKVTAQEARLLPALFGEVDIIKTLQLKPGVQSGGEGSSGLYVRGGGSDQNLLLFDGAPLYNANHLFGFFSVFNTDAVESVELYKGGFPAQYNGRLSSVVDVTMREGEAEQWQMTGGVGLISSRLTVEGPLLKHRNGTSYTTVLLSGRRTYFDVITRQINRLNEDNPDYNAIPDYSFYDLNGKISTHFSDADRLTLSGYHGRDNFLFNQDPFNIRFDWGNTAAILNWQHQFGSRLSAENRLIYTDYDYRVRYNFDAFKFSLGSRVSDRTFRSDFTFTPPSSHQITFGGLYTHHTFDVGRANAGRADEELFSAGNALQATELGAYVGDKIDFSPAWQLDAGLRWSAFLYQGKRYAGLEPRASLRYRISDQVALKTSYARMRQFIHLVASSGASLPTDVWYPSTRLVRPQVSDQLAAGLSLLLFDGRLLLTDEWYYKELQRQIDFRDGANLFVNNDLEKEFVFGKGWSYGNEIYLEKKQGNTTGWLGYTLSWSYRQFPEINDGAIFFPRYDRRHDISLVVTHHLSPRLSVTGTWIYGTGNAVTLPVGRLFFSDVTGTTGFPPGISIVPEYQQRNTFRMAPYHRMDVGLVWHFRPRWGESDLTFSIYNLYNRRNPYFIYFDQEWIDPDDFTGSPEDVQKFVTFRARQVSLFPVIPAITFNFRFFKDPEHKPIRRQKYKAPKSSYL</sequence>
<evidence type="ECO:0000256" key="4">
    <source>
        <dbReference type="ARBA" id="ARBA00022692"/>
    </source>
</evidence>
<evidence type="ECO:0000256" key="2">
    <source>
        <dbReference type="ARBA" id="ARBA00022448"/>
    </source>
</evidence>
<dbReference type="InterPro" id="IPR012910">
    <property type="entry name" value="Plug_dom"/>
</dbReference>
<keyword evidence="8 15" id="KW-0675">Receptor</keyword>
<keyword evidence="7 10" id="KW-0472">Membrane</keyword>
<dbReference type="Pfam" id="PF00593">
    <property type="entry name" value="TonB_dep_Rec_b-barrel"/>
    <property type="match status" value="1"/>
</dbReference>
<keyword evidence="9 10" id="KW-0998">Cell outer membrane</keyword>
<evidence type="ECO:0000256" key="7">
    <source>
        <dbReference type="ARBA" id="ARBA00023136"/>
    </source>
</evidence>
<evidence type="ECO:0000256" key="10">
    <source>
        <dbReference type="PROSITE-ProRule" id="PRU01360"/>
    </source>
</evidence>
<dbReference type="STRING" id="1075417.SAMN05421823_1072"/>
<dbReference type="PANTHER" id="PTHR30069">
    <property type="entry name" value="TONB-DEPENDENT OUTER MEMBRANE RECEPTOR"/>
    <property type="match status" value="1"/>
</dbReference>
<feature type="signal peptide" evidence="12">
    <location>
        <begin position="1"/>
        <end position="20"/>
    </location>
</feature>
<feature type="chain" id="PRO_5011626929" evidence="12">
    <location>
        <begin position="21"/>
        <end position="809"/>
    </location>
</feature>
<dbReference type="EMBL" id="FNFO01000007">
    <property type="protein sequence ID" value="SDL59484.1"/>
    <property type="molecule type" value="Genomic_DNA"/>
</dbReference>
<comment type="similarity">
    <text evidence="10 11">Belongs to the TonB-dependent receptor family.</text>
</comment>
<dbReference type="Gene3D" id="2.60.40.1120">
    <property type="entry name" value="Carboxypeptidase-like, regulatory domain"/>
    <property type="match status" value="1"/>
</dbReference>
<dbReference type="OrthoDB" id="9758870at2"/>
<accession>A0A1G9LC68</accession>
<dbReference type="PROSITE" id="PS52016">
    <property type="entry name" value="TONB_DEPENDENT_REC_3"/>
    <property type="match status" value="1"/>
</dbReference>
<dbReference type="SUPFAM" id="SSF49464">
    <property type="entry name" value="Carboxypeptidase regulatory domain-like"/>
    <property type="match status" value="1"/>
</dbReference>
<reference evidence="15 16" key="1">
    <citation type="submission" date="2016-10" db="EMBL/GenBank/DDBJ databases">
        <authorList>
            <person name="de Groot N.N."/>
        </authorList>
    </citation>
    <scope>NUCLEOTIDE SEQUENCE [LARGE SCALE GENOMIC DNA]</scope>
    <source>
        <strain evidence="15 16">DSM 25186</strain>
    </source>
</reference>
<dbReference type="InterPro" id="IPR037066">
    <property type="entry name" value="Plug_dom_sf"/>
</dbReference>
<name>A0A1G9LC68_9BACT</name>
<feature type="domain" description="TonB-dependent receptor plug" evidence="14">
    <location>
        <begin position="123"/>
        <end position="221"/>
    </location>
</feature>
<evidence type="ECO:0000256" key="1">
    <source>
        <dbReference type="ARBA" id="ARBA00004571"/>
    </source>
</evidence>
<evidence type="ECO:0000313" key="15">
    <source>
        <dbReference type="EMBL" id="SDL59484.1"/>
    </source>
</evidence>
<dbReference type="GO" id="GO:0015344">
    <property type="term" value="F:siderophore uptake transmembrane transporter activity"/>
    <property type="evidence" value="ECO:0007669"/>
    <property type="project" value="TreeGrafter"/>
</dbReference>
<dbReference type="Pfam" id="PF13715">
    <property type="entry name" value="CarbopepD_reg_2"/>
    <property type="match status" value="1"/>
</dbReference>
<protein>
    <submittedName>
        <fullName evidence="15">TonB-dependent Receptor Plug Domain</fullName>
    </submittedName>
</protein>
<evidence type="ECO:0000256" key="8">
    <source>
        <dbReference type="ARBA" id="ARBA00023170"/>
    </source>
</evidence>
<dbReference type="InterPro" id="IPR000531">
    <property type="entry name" value="Beta-barrel_TonB"/>
</dbReference>
<proteinExistence type="inferred from homology"/>
<dbReference type="PANTHER" id="PTHR30069:SF29">
    <property type="entry name" value="HEMOGLOBIN AND HEMOGLOBIN-HAPTOGLOBIN-BINDING PROTEIN 1-RELATED"/>
    <property type="match status" value="1"/>
</dbReference>
<organism evidence="15 16">
    <name type="scientific">Catalinimonas alkaloidigena</name>
    <dbReference type="NCBI Taxonomy" id="1075417"/>
    <lineage>
        <taxon>Bacteria</taxon>
        <taxon>Pseudomonadati</taxon>
        <taxon>Bacteroidota</taxon>
        <taxon>Cytophagia</taxon>
        <taxon>Cytophagales</taxon>
        <taxon>Catalimonadaceae</taxon>
        <taxon>Catalinimonas</taxon>
    </lineage>
</organism>
<dbReference type="Gene3D" id="2.40.170.20">
    <property type="entry name" value="TonB-dependent receptor, beta-barrel domain"/>
    <property type="match status" value="1"/>
</dbReference>
<keyword evidence="5 12" id="KW-0732">Signal</keyword>
<keyword evidence="3 10" id="KW-1134">Transmembrane beta strand</keyword>
<evidence type="ECO:0000256" key="12">
    <source>
        <dbReference type="SAM" id="SignalP"/>
    </source>
</evidence>
<dbReference type="InterPro" id="IPR036942">
    <property type="entry name" value="Beta-barrel_TonB_sf"/>
</dbReference>
<keyword evidence="4 10" id="KW-0812">Transmembrane</keyword>
<dbReference type="InterPro" id="IPR039426">
    <property type="entry name" value="TonB-dep_rcpt-like"/>
</dbReference>
<comment type="subcellular location">
    <subcellularLocation>
        <location evidence="1 10">Cell outer membrane</location>
        <topology evidence="1 10">Multi-pass membrane protein</topology>
    </subcellularLocation>
</comment>
<dbReference type="Pfam" id="PF07715">
    <property type="entry name" value="Plug"/>
    <property type="match status" value="1"/>
</dbReference>
<evidence type="ECO:0000313" key="16">
    <source>
        <dbReference type="Proteomes" id="UP000198510"/>
    </source>
</evidence>
<dbReference type="Proteomes" id="UP000198510">
    <property type="component" value="Unassembled WGS sequence"/>
</dbReference>
<evidence type="ECO:0000256" key="6">
    <source>
        <dbReference type="ARBA" id="ARBA00023077"/>
    </source>
</evidence>
<dbReference type="SUPFAM" id="SSF56935">
    <property type="entry name" value="Porins"/>
    <property type="match status" value="1"/>
</dbReference>
<evidence type="ECO:0000259" key="13">
    <source>
        <dbReference type="Pfam" id="PF00593"/>
    </source>
</evidence>
<gene>
    <name evidence="15" type="ORF">SAMN05421823_1072</name>
</gene>
<dbReference type="InterPro" id="IPR008969">
    <property type="entry name" value="CarboxyPept-like_regulatory"/>
</dbReference>
<evidence type="ECO:0000256" key="3">
    <source>
        <dbReference type="ARBA" id="ARBA00022452"/>
    </source>
</evidence>
<dbReference type="Gene3D" id="2.170.130.10">
    <property type="entry name" value="TonB-dependent receptor, plug domain"/>
    <property type="match status" value="1"/>
</dbReference>
<keyword evidence="2 10" id="KW-0813">Transport</keyword>
<evidence type="ECO:0000259" key="14">
    <source>
        <dbReference type="Pfam" id="PF07715"/>
    </source>
</evidence>
<keyword evidence="16" id="KW-1185">Reference proteome</keyword>